<dbReference type="SUPFAM" id="SSF51735">
    <property type="entry name" value="NAD(P)-binding Rossmann-fold domains"/>
    <property type="match status" value="1"/>
</dbReference>
<reference evidence="6 7" key="1">
    <citation type="journal article" date="2015" name="Genome Announc.">
        <title>Expanding the biotechnology potential of lactobacilli through comparative genomics of 213 strains and associated genera.</title>
        <authorList>
            <person name="Sun Z."/>
            <person name="Harris H.M."/>
            <person name="McCann A."/>
            <person name="Guo C."/>
            <person name="Argimon S."/>
            <person name="Zhang W."/>
            <person name="Yang X."/>
            <person name="Jeffery I.B."/>
            <person name="Cooney J.C."/>
            <person name="Kagawa T.F."/>
            <person name="Liu W."/>
            <person name="Song Y."/>
            <person name="Salvetti E."/>
            <person name="Wrobel A."/>
            <person name="Rasinkangas P."/>
            <person name="Parkhill J."/>
            <person name="Rea M.C."/>
            <person name="O'Sullivan O."/>
            <person name="Ritari J."/>
            <person name="Douillard F.P."/>
            <person name="Paul Ross R."/>
            <person name="Yang R."/>
            <person name="Briner A.E."/>
            <person name="Felis G.E."/>
            <person name="de Vos W.M."/>
            <person name="Barrangou R."/>
            <person name="Klaenhammer T.R."/>
            <person name="Caufield P.W."/>
            <person name="Cui Y."/>
            <person name="Zhang H."/>
            <person name="O'Toole P.W."/>
        </authorList>
    </citation>
    <scope>NUCLEOTIDE SEQUENCE [LARGE SCALE GENOMIC DNA]</scope>
    <source>
        <strain evidence="6 7">DSM 24301</strain>
    </source>
</reference>
<evidence type="ECO:0000313" key="7">
    <source>
        <dbReference type="Proteomes" id="UP000050969"/>
    </source>
</evidence>
<proteinExistence type="inferred from homology"/>
<dbReference type="PANTHER" id="PTHR43963">
    <property type="entry name" value="CARBONYL REDUCTASE 1-RELATED"/>
    <property type="match status" value="1"/>
</dbReference>
<dbReference type="PANTHER" id="PTHR43963:SF6">
    <property type="entry name" value="CHAIN DEHYDROGENASE FAMILY PROTEIN, PUTATIVE (AFU_ORTHOLOGUE AFUA_3G15350)-RELATED"/>
    <property type="match status" value="1"/>
</dbReference>
<dbReference type="PATRIC" id="fig|1293598.4.peg.657"/>
<dbReference type="InterPro" id="IPR045313">
    <property type="entry name" value="CBR1-like"/>
</dbReference>
<comment type="caution">
    <text evidence="6">The sequence shown here is derived from an EMBL/GenBank/DDBJ whole genome shotgun (WGS) entry which is preliminary data.</text>
</comment>
<keyword evidence="2" id="KW-0521">NADP</keyword>
<dbReference type="STRING" id="1293598.IV56_GL000615"/>
<evidence type="ECO:0008006" key="8">
    <source>
        <dbReference type="Google" id="ProtNLM"/>
    </source>
</evidence>
<dbReference type="Proteomes" id="UP000050969">
    <property type="component" value="Unassembled WGS sequence"/>
</dbReference>
<name>A0A0R2MXJ3_9LACO</name>
<protein>
    <recommendedName>
        <fullName evidence="8">Carbonyl reductase</fullName>
    </recommendedName>
</protein>
<dbReference type="PRINTS" id="PR00081">
    <property type="entry name" value="GDHRDH"/>
</dbReference>
<evidence type="ECO:0000256" key="5">
    <source>
        <dbReference type="SAM" id="MobiDB-lite"/>
    </source>
</evidence>
<evidence type="ECO:0000256" key="4">
    <source>
        <dbReference type="RuleBase" id="RU000363"/>
    </source>
</evidence>
<dbReference type="CDD" id="cd05324">
    <property type="entry name" value="carb_red_PTCR-like_SDR_c"/>
    <property type="match status" value="1"/>
</dbReference>
<evidence type="ECO:0000256" key="2">
    <source>
        <dbReference type="ARBA" id="ARBA00022857"/>
    </source>
</evidence>
<keyword evidence="3" id="KW-0560">Oxidoreductase</keyword>
<dbReference type="InterPro" id="IPR002347">
    <property type="entry name" value="SDR_fam"/>
</dbReference>
<dbReference type="InterPro" id="IPR036291">
    <property type="entry name" value="NAD(P)-bd_dom_sf"/>
</dbReference>
<evidence type="ECO:0000256" key="3">
    <source>
        <dbReference type="ARBA" id="ARBA00023002"/>
    </source>
</evidence>
<accession>A0A0R2MXJ3</accession>
<organism evidence="6 7">
    <name type="scientific">Lacticaseibacillus saniviri JCM 17471 = DSM 24301</name>
    <dbReference type="NCBI Taxonomy" id="1293598"/>
    <lineage>
        <taxon>Bacteria</taxon>
        <taxon>Bacillati</taxon>
        <taxon>Bacillota</taxon>
        <taxon>Bacilli</taxon>
        <taxon>Lactobacillales</taxon>
        <taxon>Lactobacillaceae</taxon>
        <taxon>Lacticaseibacillus</taxon>
    </lineage>
</organism>
<dbReference type="AlphaFoldDB" id="A0A0R2MXJ3"/>
<comment type="similarity">
    <text evidence="1 4">Belongs to the short-chain dehydrogenases/reductases (SDR) family.</text>
</comment>
<dbReference type="GO" id="GO:0016616">
    <property type="term" value="F:oxidoreductase activity, acting on the CH-OH group of donors, NAD or NADP as acceptor"/>
    <property type="evidence" value="ECO:0007669"/>
    <property type="project" value="InterPro"/>
</dbReference>
<gene>
    <name evidence="6" type="ORF">IV56_GL000615</name>
</gene>
<sequence>MERVYAANPHDSKKTTKEKRKTMTTTLITGADRGMGFELAKELGENGQHVLVGARNQERGMAAVDALREQKINADLILIDVTDDASIVAAQQTIASKFGSLDILINNAGLTLDNWEKPSTLALDKIRGDFDVNFFGLVSVTQHMLPLLRQSTSAKILNISSAVGSLTIASDPTSSVYQHPSFGYQASKAAVNMFTIDLANELKDTRITVNAVNPGWVATDSAVGGGPKTIEEGVARTVELALQPDNTVNGTFSDVDGIVPW</sequence>
<dbReference type="Gene3D" id="3.40.50.720">
    <property type="entry name" value="NAD(P)-binding Rossmann-like Domain"/>
    <property type="match status" value="1"/>
</dbReference>
<dbReference type="PRINTS" id="PR00080">
    <property type="entry name" value="SDRFAMILY"/>
</dbReference>
<keyword evidence="7" id="KW-1185">Reference proteome</keyword>
<dbReference type="Pfam" id="PF00106">
    <property type="entry name" value="adh_short"/>
    <property type="match status" value="1"/>
</dbReference>
<feature type="region of interest" description="Disordered" evidence="5">
    <location>
        <begin position="1"/>
        <end position="21"/>
    </location>
</feature>
<evidence type="ECO:0000313" key="6">
    <source>
        <dbReference type="EMBL" id="KRO16928.1"/>
    </source>
</evidence>
<dbReference type="EMBL" id="JQCE01000027">
    <property type="protein sequence ID" value="KRO16928.1"/>
    <property type="molecule type" value="Genomic_DNA"/>
</dbReference>
<evidence type="ECO:0000256" key="1">
    <source>
        <dbReference type="ARBA" id="ARBA00006484"/>
    </source>
</evidence>